<evidence type="ECO:0000313" key="2">
    <source>
        <dbReference type="EMBL" id="GIX69913.1"/>
    </source>
</evidence>
<accession>A0AAV4MBU5</accession>
<evidence type="ECO:0000256" key="1">
    <source>
        <dbReference type="SAM" id="MobiDB-lite"/>
    </source>
</evidence>
<keyword evidence="3" id="KW-1185">Reference proteome</keyword>
<gene>
    <name evidence="2" type="ORF">CEXT_809651</name>
</gene>
<evidence type="ECO:0000313" key="3">
    <source>
        <dbReference type="Proteomes" id="UP001054945"/>
    </source>
</evidence>
<comment type="caution">
    <text evidence="2">The sequence shown here is derived from an EMBL/GenBank/DDBJ whole genome shotgun (WGS) entry which is preliminary data.</text>
</comment>
<organism evidence="2 3">
    <name type="scientific">Caerostris extrusa</name>
    <name type="common">Bark spider</name>
    <name type="synonym">Caerostris bankana</name>
    <dbReference type="NCBI Taxonomy" id="172846"/>
    <lineage>
        <taxon>Eukaryota</taxon>
        <taxon>Metazoa</taxon>
        <taxon>Ecdysozoa</taxon>
        <taxon>Arthropoda</taxon>
        <taxon>Chelicerata</taxon>
        <taxon>Arachnida</taxon>
        <taxon>Araneae</taxon>
        <taxon>Araneomorphae</taxon>
        <taxon>Entelegynae</taxon>
        <taxon>Araneoidea</taxon>
        <taxon>Araneidae</taxon>
        <taxon>Caerostris</taxon>
    </lineage>
</organism>
<dbReference type="AlphaFoldDB" id="A0AAV4MBU5"/>
<dbReference type="Proteomes" id="UP001054945">
    <property type="component" value="Unassembled WGS sequence"/>
</dbReference>
<reference evidence="2 3" key="1">
    <citation type="submission" date="2021-06" db="EMBL/GenBank/DDBJ databases">
        <title>Caerostris extrusa draft genome.</title>
        <authorList>
            <person name="Kono N."/>
            <person name="Arakawa K."/>
        </authorList>
    </citation>
    <scope>NUCLEOTIDE SEQUENCE [LARGE SCALE GENOMIC DNA]</scope>
</reference>
<sequence length="108" mass="12220">MSNARRNFNSNYTSETACRRSSISESDILPKGQSTTCRELDHPECTTPNEVVAVTMYPKRPIEMMVIDNVTSTRFVFSLSQVSSFAFLIGEFNFKQAFMIKSMMASIN</sequence>
<name>A0AAV4MBU5_CAEEX</name>
<proteinExistence type="predicted"/>
<feature type="region of interest" description="Disordered" evidence="1">
    <location>
        <begin position="22"/>
        <end position="42"/>
    </location>
</feature>
<dbReference type="EMBL" id="BPLR01019630">
    <property type="protein sequence ID" value="GIX69913.1"/>
    <property type="molecule type" value="Genomic_DNA"/>
</dbReference>
<protein>
    <submittedName>
        <fullName evidence="2">Uncharacterized protein</fullName>
    </submittedName>
</protein>